<dbReference type="AlphaFoldDB" id="A0A0L8BMY9"/>
<dbReference type="InterPro" id="IPR035965">
    <property type="entry name" value="PAS-like_dom_sf"/>
</dbReference>
<keyword evidence="1" id="KW-0472">Membrane</keyword>
<organism evidence="7 8">
    <name type="scientific">Ensifer adhaerens</name>
    <name type="common">Sinorhizobium morelense</name>
    <dbReference type="NCBI Taxonomy" id="106592"/>
    <lineage>
        <taxon>Bacteria</taxon>
        <taxon>Pseudomonadati</taxon>
        <taxon>Pseudomonadota</taxon>
        <taxon>Alphaproteobacteria</taxon>
        <taxon>Hyphomicrobiales</taxon>
        <taxon>Rhizobiaceae</taxon>
        <taxon>Sinorhizobium/Ensifer group</taxon>
        <taxon>Ensifer</taxon>
    </lineage>
</organism>
<feature type="transmembrane region" description="Helical" evidence="1">
    <location>
        <begin position="177"/>
        <end position="196"/>
    </location>
</feature>
<dbReference type="InterPro" id="IPR029787">
    <property type="entry name" value="Nucleotide_cyclase"/>
</dbReference>
<dbReference type="Pfam" id="PF03707">
    <property type="entry name" value="MHYT"/>
    <property type="match status" value="2"/>
</dbReference>
<gene>
    <name evidence="7" type="ORF">AC244_21585</name>
</gene>
<dbReference type="NCBIfam" id="TIGR00229">
    <property type="entry name" value="sensory_box"/>
    <property type="match status" value="1"/>
</dbReference>
<dbReference type="InterPro" id="IPR000700">
    <property type="entry name" value="PAS-assoc_C"/>
</dbReference>
<feature type="domain" description="MHYT" evidence="6">
    <location>
        <begin position="12"/>
        <end position="200"/>
    </location>
</feature>
<dbReference type="SMART" id="SM00091">
    <property type="entry name" value="PAS"/>
    <property type="match status" value="2"/>
</dbReference>
<dbReference type="PROSITE" id="PS50883">
    <property type="entry name" value="EAL"/>
    <property type="match status" value="1"/>
</dbReference>
<sequence length="932" mass="102105">MFKVLTCLVVEHDPKLVVLAALICFLSSYGAVTLLQRGRSSTGKAKAIWAVAAGIASGFGIWATHFIAMLAYDPGVVLGYQIDLTALSLGAAVVLTTMALLIATYAQGAVAWIAGGIVLGSGVACMHFLGMAALDVPGSIRWDWTLVVVSVVSGSLFDIGALRAVTHIDRPLKAKILATLFMTLGIVALHFTAMGAVTIEADLLSASPEGMMQPHFLVFVIAGTAFFLLTMVLLAAGFAHHAELSAAASEREFARFVRSVKDYAIYMLDVKGHVASWNAGAEANKGYTADEIVGKSFACFYSPEDQRAGVPQQALDEAYTNGKFECEGWRYRRDGTRFWAHVVIDPFLHEDGTHAGFIKIVKDITKEKVDADRIAEVSKNLDIALENMSQGICLFDSGDRLLLSNRRCREIFGFSETLAGKGLTFRQILDEVFARTYSDPAIARAKSDELYQKHRVDMVGKGGGDIVEKLPNGRSILTKHRTLADGGWVSTYEDITERLDSEEQISFLARHDSLTGLPNRLQFSSYLEEELDAAAWFSRKVAVIGLDLNKFKEVNDLHGHAAGDFVLVTIAQRMKSLLLEGEFVARFGGDEFAAVKCFEELSELNDFLRRIEKSLHEEMRFGDFELKSGGSMGVAIYPQDAETADTLINNADLAMYRAKAALNQTVCFYEVSMDEAARQRRSLANDLWDAIEKKQLALHYQVQKSVMTGDVIGYEVLLRWHHPERGMVPPNEFIPLAEECGAILPIGEWVLREACREAAGWQSTHKIAVNLSPVQLANGDIVSLVEEVLSETGLDPKRLELEITESTIIDDKERALLTLRQIKELGVTIAIDDFGTGYSSLETLRSFPFDKIKLDKSFMWEVEASPQAKAIVRAILALGQSLSVPVLAEGVETQKQLEILQAEGCDEAQGYLLGRPAPISTLATGKVKVAAA</sequence>
<reference evidence="8" key="1">
    <citation type="submission" date="2015-07" db="EMBL/GenBank/DDBJ databases">
        <title>Whole genome sequence of an Ensifer adhaerens strain isolated from a cave pool in the Wind Cave National Park.</title>
        <authorList>
            <person name="Eng W.W.H."/>
            <person name="Gan H.M."/>
            <person name="Barton H.A."/>
            <person name="Savka M.A."/>
        </authorList>
    </citation>
    <scope>NUCLEOTIDE SEQUENCE [LARGE SCALE GENOMIC DNA]</scope>
    <source>
        <strain evidence="8">SD006</strain>
    </source>
</reference>
<dbReference type="InterPro" id="IPR052155">
    <property type="entry name" value="Biofilm_reg_signaling"/>
</dbReference>
<protein>
    <submittedName>
        <fullName evidence="7">Diguanylate cyclase</fullName>
    </submittedName>
</protein>
<dbReference type="InterPro" id="IPR035919">
    <property type="entry name" value="EAL_sf"/>
</dbReference>
<dbReference type="SUPFAM" id="SSF55785">
    <property type="entry name" value="PYP-like sensor domain (PAS domain)"/>
    <property type="match status" value="2"/>
</dbReference>
<dbReference type="GO" id="GO:0016020">
    <property type="term" value="C:membrane"/>
    <property type="evidence" value="ECO:0007669"/>
    <property type="project" value="UniProtKB-UniRule"/>
</dbReference>
<dbReference type="CDD" id="cd01949">
    <property type="entry name" value="GGDEF"/>
    <property type="match status" value="1"/>
</dbReference>
<feature type="transmembrane region" description="Helical" evidence="1">
    <location>
        <begin position="16"/>
        <end position="35"/>
    </location>
</feature>
<dbReference type="Pfam" id="PF00563">
    <property type="entry name" value="EAL"/>
    <property type="match status" value="1"/>
</dbReference>
<dbReference type="Gene3D" id="3.30.70.270">
    <property type="match status" value="1"/>
</dbReference>
<dbReference type="SMART" id="SM00267">
    <property type="entry name" value="GGDEF"/>
    <property type="match status" value="1"/>
</dbReference>
<evidence type="ECO:0000259" key="4">
    <source>
        <dbReference type="PROSITE" id="PS50883"/>
    </source>
</evidence>
<feature type="domain" description="GGDEF" evidence="5">
    <location>
        <begin position="539"/>
        <end position="671"/>
    </location>
</feature>
<feature type="domain" description="EAL" evidence="4">
    <location>
        <begin position="680"/>
        <end position="930"/>
    </location>
</feature>
<dbReference type="PROSITE" id="PS50887">
    <property type="entry name" value="GGDEF"/>
    <property type="match status" value="1"/>
</dbReference>
<dbReference type="SUPFAM" id="SSF55073">
    <property type="entry name" value="Nucleotide cyclase"/>
    <property type="match status" value="1"/>
</dbReference>
<dbReference type="InterPro" id="IPR000160">
    <property type="entry name" value="GGDEF_dom"/>
</dbReference>
<dbReference type="PANTHER" id="PTHR44757:SF2">
    <property type="entry name" value="BIOFILM ARCHITECTURE MAINTENANCE PROTEIN MBAA"/>
    <property type="match status" value="1"/>
</dbReference>
<dbReference type="PANTHER" id="PTHR44757">
    <property type="entry name" value="DIGUANYLATE CYCLASE DGCP"/>
    <property type="match status" value="1"/>
</dbReference>
<keyword evidence="1" id="KW-1133">Transmembrane helix</keyword>
<dbReference type="InterPro" id="IPR000014">
    <property type="entry name" value="PAS"/>
</dbReference>
<dbReference type="PATRIC" id="fig|106592.7.peg.2163"/>
<dbReference type="Pfam" id="PF00990">
    <property type="entry name" value="GGDEF"/>
    <property type="match status" value="1"/>
</dbReference>
<evidence type="ECO:0000259" key="3">
    <source>
        <dbReference type="PROSITE" id="PS50113"/>
    </source>
</evidence>
<evidence type="ECO:0000259" key="2">
    <source>
        <dbReference type="PROSITE" id="PS50112"/>
    </source>
</evidence>
<proteinExistence type="predicted"/>
<evidence type="ECO:0000259" key="5">
    <source>
        <dbReference type="PROSITE" id="PS50887"/>
    </source>
</evidence>
<evidence type="ECO:0000313" key="7">
    <source>
        <dbReference type="EMBL" id="KOF16047.1"/>
    </source>
</evidence>
<dbReference type="Proteomes" id="UP000037425">
    <property type="component" value="Unassembled WGS sequence"/>
</dbReference>
<feature type="transmembrane region" description="Helical" evidence="1">
    <location>
        <begin position="216"/>
        <end position="239"/>
    </location>
</feature>
<dbReference type="InterPro" id="IPR001610">
    <property type="entry name" value="PAC"/>
</dbReference>
<dbReference type="PROSITE" id="PS50112">
    <property type="entry name" value="PAS"/>
    <property type="match status" value="1"/>
</dbReference>
<dbReference type="RefSeq" id="WP_053250907.1">
    <property type="nucleotide sequence ID" value="NZ_LGAP01000016.1"/>
</dbReference>
<dbReference type="PROSITE" id="PS50113">
    <property type="entry name" value="PAC"/>
    <property type="match status" value="1"/>
</dbReference>
<feature type="transmembrane region" description="Helical" evidence="1">
    <location>
        <begin position="144"/>
        <end position="165"/>
    </location>
</feature>
<dbReference type="OrthoDB" id="9814202at2"/>
<dbReference type="InterPro" id="IPR005330">
    <property type="entry name" value="MHYT_dom"/>
</dbReference>
<feature type="transmembrane region" description="Helical" evidence="1">
    <location>
        <begin position="110"/>
        <end position="132"/>
    </location>
</feature>
<dbReference type="PROSITE" id="PS50924">
    <property type="entry name" value="MHYT"/>
    <property type="match status" value="1"/>
</dbReference>
<dbReference type="SMART" id="SM00086">
    <property type="entry name" value="PAC"/>
    <property type="match status" value="1"/>
</dbReference>
<dbReference type="SMART" id="SM00052">
    <property type="entry name" value="EAL"/>
    <property type="match status" value="1"/>
</dbReference>
<evidence type="ECO:0000256" key="1">
    <source>
        <dbReference type="PROSITE-ProRule" id="PRU00244"/>
    </source>
</evidence>
<dbReference type="Gene3D" id="3.30.450.20">
    <property type="entry name" value="PAS domain"/>
    <property type="match status" value="2"/>
</dbReference>
<feature type="domain" description="PAS" evidence="2">
    <location>
        <begin position="249"/>
        <end position="322"/>
    </location>
</feature>
<dbReference type="Pfam" id="PF12860">
    <property type="entry name" value="PAS_7"/>
    <property type="match status" value="1"/>
</dbReference>
<feature type="transmembrane region" description="Helical" evidence="1">
    <location>
        <begin position="84"/>
        <end position="103"/>
    </location>
</feature>
<keyword evidence="1" id="KW-0812">Transmembrane</keyword>
<feature type="transmembrane region" description="Helical" evidence="1">
    <location>
        <begin position="47"/>
        <end position="72"/>
    </location>
</feature>
<feature type="domain" description="PAC" evidence="3">
    <location>
        <begin position="324"/>
        <end position="376"/>
    </location>
</feature>
<dbReference type="CDD" id="cd00130">
    <property type="entry name" value="PAS"/>
    <property type="match status" value="1"/>
</dbReference>
<dbReference type="NCBIfam" id="TIGR00254">
    <property type="entry name" value="GGDEF"/>
    <property type="match status" value="1"/>
</dbReference>
<dbReference type="CDD" id="cd01948">
    <property type="entry name" value="EAL"/>
    <property type="match status" value="1"/>
</dbReference>
<dbReference type="Gene3D" id="3.20.20.450">
    <property type="entry name" value="EAL domain"/>
    <property type="match status" value="1"/>
</dbReference>
<dbReference type="InterPro" id="IPR001633">
    <property type="entry name" value="EAL_dom"/>
</dbReference>
<dbReference type="EMBL" id="LGAP01000016">
    <property type="protein sequence ID" value="KOF16047.1"/>
    <property type="molecule type" value="Genomic_DNA"/>
</dbReference>
<dbReference type="SUPFAM" id="SSF141868">
    <property type="entry name" value="EAL domain-like"/>
    <property type="match status" value="1"/>
</dbReference>
<accession>A0A0L8BMY9</accession>
<name>A0A0L8BMY9_ENSAD</name>
<evidence type="ECO:0000259" key="6">
    <source>
        <dbReference type="PROSITE" id="PS50924"/>
    </source>
</evidence>
<comment type="caution">
    <text evidence="7">The sequence shown here is derived from an EMBL/GenBank/DDBJ whole genome shotgun (WGS) entry which is preliminary data.</text>
</comment>
<dbReference type="Pfam" id="PF13426">
    <property type="entry name" value="PAS_9"/>
    <property type="match status" value="1"/>
</dbReference>
<evidence type="ECO:0000313" key="8">
    <source>
        <dbReference type="Proteomes" id="UP000037425"/>
    </source>
</evidence>
<dbReference type="InterPro" id="IPR043128">
    <property type="entry name" value="Rev_trsase/Diguanyl_cyclase"/>
</dbReference>